<keyword evidence="1" id="KW-0472">Membrane</keyword>
<reference evidence="2" key="2">
    <citation type="submission" date="2023-06" db="EMBL/GenBank/DDBJ databases">
        <authorList>
            <consortium name="Lawrence Berkeley National Laboratory"/>
            <person name="Haridas S."/>
            <person name="Hensen N."/>
            <person name="Bonometti L."/>
            <person name="Westerberg I."/>
            <person name="Brannstrom I.O."/>
            <person name="Guillou S."/>
            <person name="Cros-Aarteil S."/>
            <person name="Calhoun S."/>
            <person name="Kuo A."/>
            <person name="Mondo S."/>
            <person name="Pangilinan J."/>
            <person name="Riley R."/>
            <person name="Labutti K."/>
            <person name="Andreopoulos B."/>
            <person name="Lipzen A."/>
            <person name="Chen C."/>
            <person name="Yanf M."/>
            <person name="Daum C."/>
            <person name="Ng V."/>
            <person name="Clum A."/>
            <person name="Steindorff A."/>
            <person name="Ohm R."/>
            <person name="Martin F."/>
            <person name="Silar P."/>
            <person name="Natvig D."/>
            <person name="Lalanne C."/>
            <person name="Gautier V."/>
            <person name="Ament-Velasquez S.L."/>
            <person name="Kruys A."/>
            <person name="Hutchinson M.I."/>
            <person name="Powell A.J."/>
            <person name="Barry K."/>
            <person name="Miller A.N."/>
            <person name="Grigoriev I.V."/>
            <person name="Debuchy R."/>
            <person name="Gladieux P."/>
            <person name="Thoren M.H."/>
            <person name="Johannesson H."/>
        </authorList>
    </citation>
    <scope>NUCLEOTIDE SEQUENCE</scope>
    <source>
        <strain evidence="2">SMH4131-1</strain>
    </source>
</reference>
<evidence type="ECO:0008006" key="4">
    <source>
        <dbReference type="Google" id="ProtNLM"/>
    </source>
</evidence>
<evidence type="ECO:0000313" key="2">
    <source>
        <dbReference type="EMBL" id="KAK3321123.1"/>
    </source>
</evidence>
<dbReference type="Proteomes" id="UP001286456">
    <property type="component" value="Unassembled WGS sequence"/>
</dbReference>
<keyword evidence="1" id="KW-0812">Transmembrane</keyword>
<evidence type="ECO:0000256" key="1">
    <source>
        <dbReference type="SAM" id="Phobius"/>
    </source>
</evidence>
<dbReference type="EMBL" id="JAUEPO010000005">
    <property type="protein sequence ID" value="KAK3321123.1"/>
    <property type="molecule type" value="Genomic_DNA"/>
</dbReference>
<sequence length="151" mass="17573">MDGEGGRLFIYAIFPVIHGSLFVRSFVNSTIARLCLVDYLLCFCSFFFLFSFFFLTLPRKRTGASTYRYFCDLSFPTWEVPWLSSECAGMERTVRKELLTLLKRHLMDIRIDSMARHERSLLARSRPCQSTVYPLQSPFLRSSLFAVLVIL</sequence>
<organism evidence="2 3">
    <name type="scientific">Cercophora scortea</name>
    <dbReference type="NCBI Taxonomy" id="314031"/>
    <lineage>
        <taxon>Eukaryota</taxon>
        <taxon>Fungi</taxon>
        <taxon>Dikarya</taxon>
        <taxon>Ascomycota</taxon>
        <taxon>Pezizomycotina</taxon>
        <taxon>Sordariomycetes</taxon>
        <taxon>Sordariomycetidae</taxon>
        <taxon>Sordariales</taxon>
        <taxon>Lasiosphaeriaceae</taxon>
        <taxon>Cercophora</taxon>
    </lineage>
</organism>
<protein>
    <recommendedName>
        <fullName evidence="4">Transmembrane protein</fullName>
    </recommendedName>
</protein>
<reference evidence="2" key="1">
    <citation type="journal article" date="2023" name="Mol. Phylogenet. Evol.">
        <title>Genome-scale phylogeny and comparative genomics of the fungal order Sordariales.</title>
        <authorList>
            <person name="Hensen N."/>
            <person name="Bonometti L."/>
            <person name="Westerberg I."/>
            <person name="Brannstrom I.O."/>
            <person name="Guillou S."/>
            <person name="Cros-Aarteil S."/>
            <person name="Calhoun S."/>
            <person name="Haridas S."/>
            <person name="Kuo A."/>
            <person name="Mondo S."/>
            <person name="Pangilinan J."/>
            <person name="Riley R."/>
            <person name="LaButti K."/>
            <person name="Andreopoulos B."/>
            <person name="Lipzen A."/>
            <person name="Chen C."/>
            <person name="Yan M."/>
            <person name="Daum C."/>
            <person name="Ng V."/>
            <person name="Clum A."/>
            <person name="Steindorff A."/>
            <person name="Ohm R.A."/>
            <person name="Martin F."/>
            <person name="Silar P."/>
            <person name="Natvig D.O."/>
            <person name="Lalanne C."/>
            <person name="Gautier V."/>
            <person name="Ament-Velasquez S.L."/>
            <person name="Kruys A."/>
            <person name="Hutchinson M.I."/>
            <person name="Powell A.J."/>
            <person name="Barry K."/>
            <person name="Miller A.N."/>
            <person name="Grigoriev I.V."/>
            <person name="Debuchy R."/>
            <person name="Gladieux P."/>
            <person name="Hiltunen Thoren M."/>
            <person name="Johannesson H."/>
        </authorList>
    </citation>
    <scope>NUCLEOTIDE SEQUENCE</scope>
    <source>
        <strain evidence="2">SMH4131-1</strain>
    </source>
</reference>
<gene>
    <name evidence="2" type="ORF">B0T19DRAFT_431603</name>
</gene>
<comment type="caution">
    <text evidence="2">The sequence shown here is derived from an EMBL/GenBank/DDBJ whole genome shotgun (WGS) entry which is preliminary data.</text>
</comment>
<feature type="transmembrane region" description="Helical" evidence="1">
    <location>
        <begin position="39"/>
        <end position="57"/>
    </location>
</feature>
<evidence type="ECO:0000313" key="3">
    <source>
        <dbReference type="Proteomes" id="UP001286456"/>
    </source>
</evidence>
<keyword evidence="3" id="KW-1185">Reference proteome</keyword>
<keyword evidence="1" id="KW-1133">Transmembrane helix</keyword>
<feature type="transmembrane region" description="Helical" evidence="1">
    <location>
        <begin position="6"/>
        <end position="27"/>
    </location>
</feature>
<proteinExistence type="predicted"/>
<accession>A0AAE0M780</accession>
<dbReference type="AlphaFoldDB" id="A0AAE0M780"/>
<name>A0AAE0M780_9PEZI</name>